<dbReference type="Gene3D" id="3.30.730.10">
    <property type="entry name" value="AP2/ERF domain"/>
    <property type="match status" value="3"/>
</dbReference>
<dbReference type="PRINTS" id="PR00367">
    <property type="entry name" value="ETHRSPELEMNT"/>
</dbReference>
<dbReference type="Proteomes" id="UP001231189">
    <property type="component" value="Unassembled WGS sequence"/>
</dbReference>
<evidence type="ECO:0000256" key="4">
    <source>
        <dbReference type="ARBA" id="ARBA00023163"/>
    </source>
</evidence>
<evidence type="ECO:0000256" key="2">
    <source>
        <dbReference type="ARBA" id="ARBA00023015"/>
    </source>
</evidence>
<dbReference type="SMART" id="SM00380">
    <property type="entry name" value="AP2"/>
    <property type="match status" value="3"/>
</dbReference>
<dbReference type="SUPFAM" id="SSF54171">
    <property type="entry name" value="DNA-binding domain"/>
    <property type="match status" value="3"/>
</dbReference>
<evidence type="ECO:0000259" key="7">
    <source>
        <dbReference type="PROSITE" id="PS51032"/>
    </source>
</evidence>
<evidence type="ECO:0000256" key="1">
    <source>
        <dbReference type="ARBA" id="ARBA00004123"/>
    </source>
</evidence>
<comment type="subcellular location">
    <subcellularLocation>
        <location evidence="1">Nucleus</location>
    </subcellularLocation>
</comment>
<keyword evidence="4" id="KW-0804">Transcription</keyword>
<evidence type="ECO:0000256" key="5">
    <source>
        <dbReference type="ARBA" id="ARBA00023242"/>
    </source>
</evidence>
<feature type="domain" description="AP2/ERF" evidence="7">
    <location>
        <begin position="130"/>
        <end position="186"/>
    </location>
</feature>
<keyword evidence="5" id="KW-0539">Nucleus</keyword>
<dbReference type="GO" id="GO:0005634">
    <property type="term" value="C:nucleus"/>
    <property type="evidence" value="ECO:0007669"/>
    <property type="project" value="UniProtKB-SubCell"/>
</dbReference>
<gene>
    <name evidence="8" type="ORF">QYE76_020425</name>
</gene>
<feature type="region of interest" description="Disordered" evidence="6">
    <location>
        <begin position="185"/>
        <end position="214"/>
    </location>
</feature>
<evidence type="ECO:0000256" key="6">
    <source>
        <dbReference type="SAM" id="MobiDB-lite"/>
    </source>
</evidence>
<evidence type="ECO:0000313" key="9">
    <source>
        <dbReference type="Proteomes" id="UP001231189"/>
    </source>
</evidence>
<feature type="domain" description="AP2/ERF" evidence="7">
    <location>
        <begin position="323"/>
        <end position="380"/>
    </location>
</feature>
<dbReference type="InterPro" id="IPR036955">
    <property type="entry name" value="AP2/ERF_dom_sf"/>
</dbReference>
<feature type="domain" description="AP2/ERF" evidence="7">
    <location>
        <begin position="216"/>
        <end position="273"/>
    </location>
</feature>
<dbReference type="AlphaFoldDB" id="A0AAD8R8U7"/>
<dbReference type="InterPro" id="IPR016177">
    <property type="entry name" value="DNA-bd_dom_sf"/>
</dbReference>
<evidence type="ECO:0000256" key="3">
    <source>
        <dbReference type="ARBA" id="ARBA00023125"/>
    </source>
</evidence>
<dbReference type="GO" id="GO:0003677">
    <property type="term" value="F:DNA binding"/>
    <property type="evidence" value="ECO:0007669"/>
    <property type="project" value="UniProtKB-KW"/>
</dbReference>
<keyword evidence="9" id="KW-1185">Reference proteome</keyword>
<dbReference type="PROSITE" id="PS51032">
    <property type="entry name" value="AP2_ERF"/>
    <property type="match status" value="3"/>
</dbReference>
<proteinExistence type="predicted"/>
<reference evidence="8" key="1">
    <citation type="submission" date="2023-07" db="EMBL/GenBank/DDBJ databases">
        <title>A chromosome-level genome assembly of Lolium multiflorum.</title>
        <authorList>
            <person name="Chen Y."/>
            <person name="Copetti D."/>
            <person name="Kolliker R."/>
            <person name="Studer B."/>
        </authorList>
    </citation>
    <scope>NUCLEOTIDE SEQUENCE</scope>
    <source>
        <strain evidence="8">02402/16</strain>
        <tissue evidence="8">Leaf</tissue>
    </source>
</reference>
<sequence>MAESVQDQGLRAGADVMVAVDGEAAQDMVYTRSKKPETKLCGVRRKYRGERVASKEQCAGTASADDEATGKLDGAWRAVKKKNMAALKKKGVRAGNFSTAEAEEATGKLGGVRRAVKKKMAARRPEARTEFRGVSRGQNGKYGAQIRHSKGIVQWLGTFETPEEAARAYDAAAVELHGSRAVTNFEPMGESSGQATGSVKAKVKKPAAPRPDARTEFRGVSRSLNGTYGAQIWDSKGKCSLLLGTFGTAVEAARAYDAAAVELDGESAVTNFMASDERSGQAMGKVKKPAAGSVKMMVKKQAAGSVKMKVETPAEARLDASTEFRGVSRQPSGKYRARIRDQKMKRAVSLGTFGTAVEAARAYDAAAVKLHGAAARTNYEQQPVDLLDDFAELPAPDFSESLIPGPQMGDLRTELPPAEWELVLEFLKDFTDVVVVA</sequence>
<accession>A0AAD8R8U7</accession>
<dbReference type="PANTHER" id="PTHR31677:SF75">
    <property type="entry name" value="ETHYLENE-RESPONSIVE TRANSCRIPTION FACTOR ERF084"/>
    <property type="match status" value="1"/>
</dbReference>
<keyword evidence="2" id="KW-0805">Transcription regulation</keyword>
<dbReference type="CDD" id="cd00018">
    <property type="entry name" value="AP2"/>
    <property type="match status" value="1"/>
</dbReference>
<dbReference type="EMBL" id="JAUUTY010000006">
    <property type="protein sequence ID" value="KAK1614908.1"/>
    <property type="molecule type" value="Genomic_DNA"/>
</dbReference>
<organism evidence="8 9">
    <name type="scientific">Lolium multiflorum</name>
    <name type="common">Italian ryegrass</name>
    <name type="synonym">Lolium perenne subsp. multiflorum</name>
    <dbReference type="NCBI Taxonomy" id="4521"/>
    <lineage>
        <taxon>Eukaryota</taxon>
        <taxon>Viridiplantae</taxon>
        <taxon>Streptophyta</taxon>
        <taxon>Embryophyta</taxon>
        <taxon>Tracheophyta</taxon>
        <taxon>Spermatophyta</taxon>
        <taxon>Magnoliopsida</taxon>
        <taxon>Liliopsida</taxon>
        <taxon>Poales</taxon>
        <taxon>Poaceae</taxon>
        <taxon>BOP clade</taxon>
        <taxon>Pooideae</taxon>
        <taxon>Poodae</taxon>
        <taxon>Poeae</taxon>
        <taxon>Poeae Chloroplast Group 2 (Poeae type)</taxon>
        <taxon>Loliodinae</taxon>
        <taxon>Loliinae</taxon>
        <taxon>Lolium</taxon>
    </lineage>
</organism>
<keyword evidence="3" id="KW-0238">DNA-binding</keyword>
<protein>
    <recommendedName>
        <fullName evidence="7">AP2/ERF domain-containing protein</fullName>
    </recommendedName>
</protein>
<dbReference type="Pfam" id="PF00847">
    <property type="entry name" value="AP2"/>
    <property type="match status" value="1"/>
</dbReference>
<dbReference type="GO" id="GO:0003700">
    <property type="term" value="F:DNA-binding transcription factor activity"/>
    <property type="evidence" value="ECO:0007669"/>
    <property type="project" value="InterPro"/>
</dbReference>
<evidence type="ECO:0000313" key="8">
    <source>
        <dbReference type="EMBL" id="KAK1614908.1"/>
    </source>
</evidence>
<name>A0AAD8R8U7_LOLMU</name>
<dbReference type="PANTHER" id="PTHR31677">
    <property type="entry name" value="AP2 DOMAIN CLASS TRANSCRIPTION FACTOR"/>
    <property type="match status" value="1"/>
</dbReference>
<comment type="caution">
    <text evidence="8">The sequence shown here is derived from an EMBL/GenBank/DDBJ whole genome shotgun (WGS) entry which is preliminary data.</text>
</comment>
<dbReference type="InterPro" id="IPR001471">
    <property type="entry name" value="AP2/ERF_dom"/>
</dbReference>